<proteinExistence type="predicted"/>
<dbReference type="STRING" id="361077.A0A151Z659"/>
<dbReference type="SUPFAM" id="SSF49599">
    <property type="entry name" value="TRAF domain-like"/>
    <property type="match status" value="1"/>
</dbReference>
<dbReference type="InterPro" id="IPR011705">
    <property type="entry name" value="BACK"/>
</dbReference>
<evidence type="ECO:0000259" key="2">
    <source>
        <dbReference type="PROSITE" id="PS50097"/>
    </source>
</evidence>
<dbReference type="CDD" id="cd18186">
    <property type="entry name" value="BTB_POZ_ZBTB_KLHL-like"/>
    <property type="match status" value="1"/>
</dbReference>
<dbReference type="Pfam" id="PF22486">
    <property type="entry name" value="MATH_2"/>
    <property type="match status" value="1"/>
</dbReference>
<dbReference type="SMART" id="SM00875">
    <property type="entry name" value="BACK"/>
    <property type="match status" value="1"/>
</dbReference>
<protein>
    <submittedName>
        <fullName evidence="4">BTB/POZ domain-containing protein</fullName>
    </submittedName>
</protein>
<dbReference type="Gene3D" id="2.60.210.10">
    <property type="entry name" value="Apoptosis, Tumor Necrosis Factor Receptor Associated Protein 2, Chain A"/>
    <property type="match status" value="1"/>
</dbReference>
<dbReference type="Proteomes" id="UP000076078">
    <property type="component" value="Unassembled WGS sequence"/>
</dbReference>
<dbReference type="InParanoid" id="A0A151Z659"/>
<dbReference type="PROSITE" id="PS50097">
    <property type="entry name" value="BTB"/>
    <property type="match status" value="1"/>
</dbReference>
<evidence type="ECO:0000259" key="3">
    <source>
        <dbReference type="PROSITE" id="PS50144"/>
    </source>
</evidence>
<organism evidence="4 5">
    <name type="scientific">Tieghemostelium lacteum</name>
    <name type="common">Slime mold</name>
    <name type="synonym">Dictyostelium lacteum</name>
    <dbReference type="NCBI Taxonomy" id="361077"/>
    <lineage>
        <taxon>Eukaryota</taxon>
        <taxon>Amoebozoa</taxon>
        <taxon>Evosea</taxon>
        <taxon>Eumycetozoa</taxon>
        <taxon>Dictyostelia</taxon>
        <taxon>Dictyosteliales</taxon>
        <taxon>Raperosteliaceae</taxon>
        <taxon>Tieghemostelium</taxon>
    </lineage>
</organism>
<dbReference type="PANTHER" id="PTHR24410:SF23">
    <property type="entry name" value="BTB DOMAIN-CONTAINING PROTEIN-RELATED"/>
    <property type="match status" value="1"/>
</dbReference>
<dbReference type="SMART" id="SM00225">
    <property type="entry name" value="BTB"/>
    <property type="match status" value="1"/>
</dbReference>
<dbReference type="AlphaFoldDB" id="A0A151Z659"/>
<dbReference type="EMBL" id="LODT01000041">
    <property type="protein sequence ID" value="KYQ89446.1"/>
    <property type="molecule type" value="Genomic_DNA"/>
</dbReference>
<dbReference type="InterPro" id="IPR002083">
    <property type="entry name" value="MATH/TRAF_dom"/>
</dbReference>
<evidence type="ECO:0000256" key="1">
    <source>
        <dbReference type="SAM" id="MobiDB-lite"/>
    </source>
</evidence>
<comment type="caution">
    <text evidence="4">The sequence shown here is derived from an EMBL/GenBank/DDBJ whole genome shotgun (WGS) entry which is preliminary data.</text>
</comment>
<dbReference type="InterPro" id="IPR000210">
    <property type="entry name" value="BTB/POZ_dom"/>
</dbReference>
<feature type="compositionally biased region" description="Low complexity" evidence="1">
    <location>
        <begin position="68"/>
        <end position="85"/>
    </location>
</feature>
<dbReference type="Gene3D" id="3.30.710.10">
    <property type="entry name" value="Potassium Channel Kv1.1, Chain A"/>
    <property type="match status" value="1"/>
</dbReference>
<keyword evidence="5" id="KW-1185">Reference proteome</keyword>
<dbReference type="InterPro" id="IPR008974">
    <property type="entry name" value="TRAF-like"/>
</dbReference>
<dbReference type="OrthoDB" id="14616at2759"/>
<evidence type="ECO:0000313" key="5">
    <source>
        <dbReference type="Proteomes" id="UP000076078"/>
    </source>
</evidence>
<dbReference type="PROSITE" id="PS50144">
    <property type="entry name" value="MATH"/>
    <property type="match status" value="1"/>
</dbReference>
<dbReference type="Gene3D" id="1.25.40.420">
    <property type="match status" value="1"/>
</dbReference>
<name>A0A151Z659_TIELA</name>
<dbReference type="Pfam" id="PF07707">
    <property type="entry name" value="BACK"/>
    <property type="match status" value="1"/>
</dbReference>
<accession>A0A151Z659</accession>
<feature type="domain" description="MATH" evidence="3">
    <location>
        <begin position="354"/>
        <end position="483"/>
    </location>
</feature>
<gene>
    <name evidence="4" type="ORF">DLAC_10114</name>
</gene>
<dbReference type="InterPro" id="IPR011333">
    <property type="entry name" value="SKP1/BTB/POZ_sf"/>
</dbReference>
<dbReference type="PANTHER" id="PTHR24410">
    <property type="entry name" value="HL07962P-RELATED"/>
    <property type="match status" value="1"/>
</dbReference>
<reference evidence="4 5" key="1">
    <citation type="submission" date="2015-12" db="EMBL/GenBank/DDBJ databases">
        <title>Dictyostelia acquired genes for synthesis and detection of signals that induce cell-type specialization by lateral gene transfer from prokaryotes.</title>
        <authorList>
            <person name="Gloeckner G."/>
            <person name="Schaap P."/>
        </authorList>
    </citation>
    <scope>NUCLEOTIDE SEQUENCE [LARGE SCALE GENOMIC DNA]</scope>
    <source>
        <strain evidence="4 5">TK</strain>
    </source>
</reference>
<evidence type="ECO:0000313" key="4">
    <source>
        <dbReference type="EMBL" id="KYQ89446.1"/>
    </source>
</evidence>
<dbReference type="InterPro" id="IPR051481">
    <property type="entry name" value="BTB-POZ/Galectin-3-binding"/>
</dbReference>
<sequence>MNVIGLDNWNKANFFEISEADSTMKVENENQPSFQKNKTHDLTFILPNHCIESDEASLLQQQSPSINSKSPSVKSQNRSSSSKCSPTNQNSHCRIYAHKEKIAEKSDYFRLLLTNGMKESSQQEISIPNIPAPIFYEILLFLYTSELPINLENFVNIFLYCDQFLLEDGKELCRKFIKRLDMGSLYKILFDDECNISTELTNLYLDQMICNGEYFLELERVGKLNLEMLVKILISSDIRMKEIQIFKSCLEWIKVNLKDVDVKQDEKVLCEIFQHIRFPLMDYEEISTIVEPSFVVPSHLLLEAYRHLSKPKYLPLKESDFKNNLRLNPRKKHDFVAVPGCDVFQIQCNDHKKCHSVSWPIENFSVIKSQKHISSTFEMFGLTWRMWAYPAGEAKHADSFSVYLEAVRVKEKESYDFLRNTTFFFALVNQKNKTLSRHYPSSPNVLFNYEKSVWGNGLIELKTLYDTTLGYLDNDCVIVQLHILECIALEG</sequence>
<dbReference type="Pfam" id="PF00651">
    <property type="entry name" value="BTB"/>
    <property type="match status" value="1"/>
</dbReference>
<dbReference type="OMA" id="HILECIA"/>
<dbReference type="CDD" id="cd00121">
    <property type="entry name" value="MATH"/>
    <property type="match status" value="1"/>
</dbReference>
<dbReference type="SUPFAM" id="SSF54695">
    <property type="entry name" value="POZ domain"/>
    <property type="match status" value="1"/>
</dbReference>
<feature type="region of interest" description="Disordered" evidence="1">
    <location>
        <begin position="61"/>
        <end position="90"/>
    </location>
</feature>
<feature type="domain" description="BTB" evidence="2">
    <location>
        <begin position="95"/>
        <end position="151"/>
    </location>
</feature>